<evidence type="ECO:0000256" key="2">
    <source>
        <dbReference type="SAM" id="Phobius"/>
    </source>
</evidence>
<feature type="transmembrane region" description="Helical" evidence="2">
    <location>
        <begin position="66"/>
        <end position="84"/>
    </location>
</feature>
<feature type="compositionally biased region" description="Low complexity" evidence="1">
    <location>
        <begin position="8"/>
        <end position="25"/>
    </location>
</feature>
<feature type="transmembrane region" description="Helical" evidence="2">
    <location>
        <begin position="30"/>
        <end position="54"/>
    </location>
</feature>
<accession>A0A1H9A0G7</accession>
<keyword evidence="2" id="KW-1133">Transmembrane helix</keyword>
<dbReference type="Proteomes" id="UP000198504">
    <property type="component" value="Unassembled WGS sequence"/>
</dbReference>
<reference evidence="4" key="1">
    <citation type="submission" date="2016-10" db="EMBL/GenBank/DDBJ databases">
        <authorList>
            <person name="Varghese N."/>
            <person name="Submissions S."/>
        </authorList>
    </citation>
    <scope>NUCLEOTIDE SEQUENCE [LARGE SCALE GENOMIC DNA]</scope>
    <source>
        <strain evidence="4">CGMCC 4.6856</strain>
    </source>
</reference>
<dbReference type="AlphaFoldDB" id="A0A1H9A0G7"/>
<feature type="transmembrane region" description="Helical" evidence="2">
    <location>
        <begin position="125"/>
        <end position="147"/>
    </location>
</feature>
<evidence type="ECO:0000313" key="4">
    <source>
        <dbReference type="Proteomes" id="UP000198504"/>
    </source>
</evidence>
<dbReference type="EMBL" id="FOFA01000001">
    <property type="protein sequence ID" value="SEP70236.1"/>
    <property type="molecule type" value="Genomic_DNA"/>
</dbReference>
<proteinExistence type="predicted"/>
<dbReference type="STRING" id="1036181.SAMN05421756_101432"/>
<gene>
    <name evidence="3" type="ORF">SAMN05421756_101432</name>
</gene>
<keyword evidence="2" id="KW-0812">Transmembrane</keyword>
<sequence>MSAPQGQGSSPYVVGPSSSPSSSEPSWGRVVARVLLVVVPSQLVGVLLAGIVIPFRVLSDHPGLGWLTYLFVAVVAGVALGLLLHPSRARLVGHAVVSFVVSAAVLVLLMVVGSARAGGGGDYPLARVGLGVLGTALLQTALAVLLWRRRTGRATRA</sequence>
<evidence type="ECO:0000256" key="1">
    <source>
        <dbReference type="SAM" id="MobiDB-lite"/>
    </source>
</evidence>
<feature type="region of interest" description="Disordered" evidence="1">
    <location>
        <begin position="1"/>
        <end position="25"/>
    </location>
</feature>
<evidence type="ECO:0000313" key="3">
    <source>
        <dbReference type="EMBL" id="SEP70236.1"/>
    </source>
</evidence>
<feature type="transmembrane region" description="Helical" evidence="2">
    <location>
        <begin position="91"/>
        <end position="113"/>
    </location>
</feature>
<organism evidence="3 4">
    <name type="scientific">Microlunatus flavus</name>
    <dbReference type="NCBI Taxonomy" id="1036181"/>
    <lineage>
        <taxon>Bacteria</taxon>
        <taxon>Bacillati</taxon>
        <taxon>Actinomycetota</taxon>
        <taxon>Actinomycetes</taxon>
        <taxon>Propionibacteriales</taxon>
        <taxon>Propionibacteriaceae</taxon>
        <taxon>Microlunatus</taxon>
    </lineage>
</organism>
<name>A0A1H9A0G7_9ACTN</name>
<protein>
    <submittedName>
        <fullName evidence="3">Uncharacterized protein</fullName>
    </submittedName>
</protein>
<keyword evidence="4" id="KW-1185">Reference proteome</keyword>
<dbReference type="RefSeq" id="WP_091177459.1">
    <property type="nucleotide sequence ID" value="NZ_FOFA01000001.1"/>
</dbReference>
<keyword evidence="2" id="KW-0472">Membrane</keyword>